<accession>A0ABQ5DQE1</accession>
<proteinExistence type="predicted"/>
<dbReference type="EMBL" id="BQNB010015541">
    <property type="protein sequence ID" value="GJT41200.1"/>
    <property type="molecule type" value="Genomic_DNA"/>
</dbReference>
<organism evidence="1 2">
    <name type="scientific">Tanacetum coccineum</name>
    <dbReference type="NCBI Taxonomy" id="301880"/>
    <lineage>
        <taxon>Eukaryota</taxon>
        <taxon>Viridiplantae</taxon>
        <taxon>Streptophyta</taxon>
        <taxon>Embryophyta</taxon>
        <taxon>Tracheophyta</taxon>
        <taxon>Spermatophyta</taxon>
        <taxon>Magnoliopsida</taxon>
        <taxon>eudicotyledons</taxon>
        <taxon>Gunneridae</taxon>
        <taxon>Pentapetalae</taxon>
        <taxon>asterids</taxon>
        <taxon>campanulids</taxon>
        <taxon>Asterales</taxon>
        <taxon>Asteraceae</taxon>
        <taxon>Asteroideae</taxon>
        <taxon>Anthemideae</taxon>
        <taxon>Anthemidinae</taxon>
        <taxon>Tanacetum</taxon>
    </lineage>
</organism>
<evidence type="ECO:0000313" key="1">
    <source>
        <dbReference type="EMBL" id="GJT41200.1"/>
    </source>
</evidence>
<comment type="caution">
    <text evidence="1">The sequence shown here is derived from an EMBL/GenBank/DDBJ whole genome shotgun (WGS) entry which is preliminary data.</text>
</comment>
<name>A0ABQ5DQE1_9ASTR</name>
<protein>
    <submittedName>
        <fullName evidence="1">Uncharacterized protein</fullName>
    </submittedName>
</protein>
<sequence length="207" mass="23027">MYHLFELPEILFNFLRLLSLTMELPTIIPMASLALARYEDPHLRRVKHARVSHVSLSRSQAGGGDVGRWNIDVMGVEGVGNGWIVMMETSGSGSGIVRVSVVVEWMVSVLIGFSSGWLEWTCCSVSGGLYSVGGEASDGVEWEVRICVIECVRSDEKSVLCTGWLSSDVIGYVRGWTGLVFRELSCVGIRYEDYWFSYIVDKERDGT</sequence>
<evidence type="ECO:0000313" key="2">
    <source>
        <dbReference type="Proteomes" id="UP001151760"/>
    </source>
</evidence>
<dbReference type="Proteomes" id="UP001151760">
    <property type="component" value="Unassembled WGS sequence"/>
</dbReference>
<reference evidence="1" key="1">
    <citation type="journal article" date="2022" name="Int. J. Mol. Sci.">
        <title>Draft Genome of Tanacetum Coccineum: Genomic Comparison of Closely Related Tanacetum-Family Plants.</title>
        <authorList>
            <person name="Yamashiro T."/>
            <person name="Shiraishi A."/>
            <person name="Nakayama K."/>
            <person name="Satake H."/>
        </authorList>
    </citation>
    <scope>NUCLEOTIDE SEQUENCE</scope>
</reference>
<gene>
    <name evidence="1" type="ORF">Tco_0941065</name>
</gene>
<keyword evidence="2" id="KW-1185">Reference proteome</keyword>
<reference evidence="1" key="2">
    <citation type="submission" date="2022-01" db="EMBL/GenBank/DDBJ databases">
        <authorList>
            <person name="Yamashiro T."/>
            <person name="Shiraishi A."/>
            <person name="Satake H."/>
            <person name="Nakayama K."/>
        </authorList>
    </citation>
    <scope>NUCLEOTIDE SEQUENCE</scope>
</reference>